<evidence type="ECO:0000256" key="1">
    <source>
        <dbReference type="SAM" id="Phobius"/>
    </source>
</evidence>
<evidence type="ECO:0000313" key="2">
    <source>
        <dbReference type="EMBL" id="NME90498.1"/>
    </source>
</evidence>
<keyword evidence="1" id="KW-0812">Transmembrane</keyword>
<dbReference type="Proteomes" id="UP000544551">
    <property type="component" value="Unassembled WGS sequence"/>
</dbReference>
<accession>A0AB36CNX6</accession>
<feature type="transmembrane region" description="Helical" evidence="1">
    <location>
        <begin position="12"/>
        <end position="28"/>
    </location>
</feature>
<dbReference type="AlphaFoldDB" id="A0AB36CNX6"/>
<dbReference type="RefSeq" id="WP_105324662.1">
    <property type="nucleotide sequence ID" value="NZ_CP132192.1"/>
</dbReference>
<keyword evidence="1" id="KW-0472">Membrane</keyword>
<sequence>MRDKRTKQRAITKAITVFIGGLLFAAYLEWQHSMTVATIGFVLFGALLSYLVYKTNRPN</sequence>
<proteinExistence type="predicted"/>
<protein>
    <submittedName>
        <fullName evidence="2">Uncharacterized protein</fullName>
    </submittedName>
</protein>
<gene>
    <name evidence="2" type="ORF">HF853_12660</name>
</gene>
<name>A0AB36CNX6_9CORY</name>
<organism evidence="2 3">
    <name type="scientific">Corynebacterium stationis</name>
    <dbReference type="NCBI Taxonomy" id="1705"/>
    <lineage>
        <taxon>Bacteria</taxon>
        <taxon>Bacillati</taxon>
        <taxon>Actinomycetota</taxon>
        <taxon>Actinomycetes</taxon>
        <taxon>Mycobacteriales</taxon>
        <taxon>Corynebacteriaceae</taxon>
        <taxon>Corynebacterium</taxon>
    </lineage>
</organism>
<dbReference type="EMBL" id="JABAFZ010000013">
    <property type="protein sequence ID" value="NME90498.1"/>
    <property type="molecule type" value="Genomic_DNA"/>
</dbReference>
<keyword evidence="1" id="KW-1133">Transmembrane helix</keyword>
<feature type="transmembrane region" description="Helical" evidence="1">
    <location>
        <begin position="34"/>
        <end position="53"/>
    </location>
</feature>
<reference evidence="2 3" key="1">
    <citation type="submission" date="2020-04" db="EMBL/GenBank/DDBJ databases">
        <authorList>
            <person name="Hitch T.C.A."/>
            <person name="Wylensek D."/>
            <person name="Clavel T."/>
        </authorList>
    </citation>
    <scope>NUCLEOTIDE SEQUENCE [LARGE SCALE GENOMIC DNA]</scope>
    <source>
        <strain evidence="2 3">BL-383-APC-3D</strain>
    </source>
</reference>
<evidence type="ECO:0000313" key="3">
    <source>
        <dbReference type="Proteomes" id="UP000544551"/>
    </source>
</evidence>
<comment type="caution">
    <text evidence="2">The sequence shown here is derived from an EMBL/GenBank/DDBJ whole genome shotgun (WGS) entry which is preliminary data.</text>
</comment>